<gene>
    <name evidence="1" type="ORF">fHeYen901_6</name>
</gene>
<keyword evidence="2" id="KW-1185">Reference proteome</keyword>
<evidence type="ECO:0000313" key="1">
    <source>
        <dbReference type="EMBL" id="ARB05779.1"/>
    </source>
</evidence>
<dbReference type="Proteomes" id="UP000222840">
    <property type="component" value="Segment"/>
</dbReference>
<dbReference type="EMBL" id="KY593455">
    <property type="protein sequence ID" value="ARB05779.1"/>
    <property type="molecule type" value="Genomic_DNA"/>
</dbReference>
<protein>
    <submittedName>
        <fullName evidence="1">Uncharacterized protein</fullName>
    </submittedName>
</protein>
<proteinExistence type="predicted"/>
<accession>A0A1V0DXA3</accession>
<evidence type="ECO:0000313" key="2">
    <source>
        <dbReference type="Proteomes" id="UP000222840"/>
    </source>
</evidence>
<name>A0A1V0DXA3_9CAUD</name>
<reference evidence="1 2" key="1">
    <citation type="submission" date="2017-02" db="EMBL/GenBank/DDBJ databases">
        <title>Characterization and complete genome sequence of Yersinia bacteriophage, fHe-Yen9-01.</title>
        <authorList>
            <person name="Jun J.W."/>
            <person name="Wicklund A."/>
            <person name="Skurnik M."/>
        </authorList>
    </citation>
    <scope>NUCLEOTIDE SEQUENCE [LARGE SCALE GENOMIC DNA]</scope>
</reference>
<organism evidence="1 2">
    <name type="scientific">Yersinia phage fHe-Yen9-01</name>
    <dbReference type="NCBI Taxonomy" id="1965363"/>
    <lineage>
        <taxon>Viruses</taxon>
        <taxon>Duplodnaviria</taxon>
        <taxon>Heunggongvirae</taxon>
        <taxon>Uroviricota</taxon>
        <taxon>Caudoviricetes</taxon>
        <taxon>Pantevenvirales</taxon>
        <taxon>Straboviridae</taxon>
        <taxon>Tevenvirinae</taxon>
        <taxon>Tegunavirus</taxon>
        <taxon>Tegunavirus fheyen901</taxon>
    </lineage>
</organism>
<sequence length="85" mass="9910">MYKNRLTSVYYEILKAKGYKWIATSSCKCGCTYAYKEEPVKWIDIDHFNDSIIGYFKPQRGDKPLLVASFPLESCSWEDSLKEIV</sequence>